<feature type="region of interest" description="Disordered" evidence="1">
    <location>
        <begin position="190"/>
        <end position="213"/>
    </location>
</feature>
<dbReference type="EMBL" id="LFMY01000002">
    <property type="protein sequence ID" value="OKL62872.1"/>
    <property type="molecule type" value="Genomic_DNA"/>
</dbReference>
<evidence type="ECO:0000313" key="3">
    <source>
        <dbReference type="EMBL" id="OKL62872.1"/>
    </source>
</evidence>
<accession>A0A1Q5QAB0</accession>
<dbReference type="Pfam" id="PF23155">
    <property type="entry name" value="DUF7053"/>
    <property type="match status" value="1"/>
</dbReference>
<feature type="compositionally biased region" description="Polar residues" evidence="1">
    <location>
        <begin position="259"/>
        <end position="291"/>
    </location>
</feature>
<gene>
    <name evidence="3" type="ORF">UA08_01836</name>
</gene>
<dbReference type="Proteomes" id="UP000214365">
    <property type="component" value="Unassembled WGS sequence"/>
</dbReference>
<evidence type="ECO:0000256" key="1">
    <source>
        <dbReference type="SAM" id="MobiDB-lite"/>
    </source>
</evidence>
<feature type="region of interest" description="Disordered" evidence="1">
    <location>
        <begin position="247"/>
        <end position="345"/>
    </location>
</feature>
<sequence>MNRHSTVTHITPLPSSHVSRESVLALLHDHSAIITLNPLVTHHARCAPPSHALPDELDSAWYEITDRIEYVPGTGLTVDVTYTACMHDIPNGLQTHVHAPAGLEMRGKWQLLGWLPGEERSAFEIGAEQHQIPKEGLYLREDCEMKCNVLLTPFVKRNIQKSHKLLVEKLVERAGHLTLRQSLHIVSSQSNLRQLSTGSSSESASKWSHHQEHVDCLETPDNASQKFNEQRQRAALQWQANSYSVSVTGGKQRERAAASQPSLIDHNSASLTRRGRSQSPAYSLVKTSLGSSKRCPSEGASRRRNESPASFPSSASSRGASRARSSSWRKRMGRDTTPDIGEMAS</sequence>
<comment type="caution">
    <text evidence="3">The sequence shown here is derived from an EMBL/GenBank/DDBJ whole genome shotgun (WGS) entry which is preliminary data.</text>
</comment>
<organism evidence="3 4">
    <name type="scientific">Talaromyces atroroseus</name>
    <dbReference type="NCBI Taxonomy" id="1441469"/>
    <lineage>
        <taxon>Eukaryota</taxon>
        <taxon>Fungi</taxon>
        <taxon>Dikarya</taxon>
        <taxon>Ascomycota</taxon>
        <taxon>Pezizomycotina</taxon>
        <taxon>Eurotiomycetes</taxon>
        <taxon>Eurotiomycetidae</taxon>
        <taxon>Eurotiales</taxon>
        <taxon>Trichocomaceae</taxon>
        <taxon>Talaromyces</taxon>
        <taxon>Talaromyces sect. Trachyspermi</taxon>
    </lineage>
</organism>
<dbReference type="RefSeq" id="XP_020122993.1">
    <property type="nucleotide sequence ID" value="XM_020261544.1"/>
</dbReference>
<dbReference type="AlphaFoldDB" id="A0A1Q5QAB0"/>
<dbReference type="GeneID" id="31001591"/>
<feature type="domain" description="DUF7053" evidence="2">
    <location>
        <begin position="3"/>
        <end position="174"/>
    </location>
</feature>
<dbReference type="InterPro" id="IPR055481">
    <property type="entry name" value="DUF7053"/>
</dbReference>
<feature type="compositionally biased region" description="Low complexity" evidence="1">
    <location>
        <begin position="196"/>
        <end position="206"/>
    </location>
</feature>
<name>A0A1Q5QAB0_TALAT</name>
<dbReference type="PANTHER" id="PTHR38117">
    <property type="entry name" value="NACHT AND WD40 DOMAIN PROTEIN"/>
    <property type="match status" value="1"/>
</dbReference>
<evidence type="ECO:0000313" key="4">
    <source>
        <dbReference type="Proteomes" id="UP000214365"/>
    </source>
</evidence>
<dbReference type="PANTHER" id="PTHR38117:SF2">
    <property type="entry name" value="NACHT AND WD40 DOMAIN PROTEIN"/>
    <property type="match status" value="1"/>
</dbReference>
<proteinExistence type="predicted"/>
<protein>
    <recommendedName>
        <fullName evidence="2">DUF7053 domain-containing protein</fullName>
    </recommendedName>
</protein>
<reference evidence="3 4" key="1">
    <citation type="submission" date="2015-06" db="EMBL/GenBank/DDBJ databases">
        <title>Talaromyces atroroseus IBT 11181 draft genome.</title>
        <authorList>
            <person name="Rasmussen K.B."/>
            <person name="Rasmussen S."/>
            <person name="Petersen B."/>
            <person name="Sicheritz-Ponten T."/>
            <person name="Mortensen U.H."/>
            <person name="Thrane U."/>
        </authorList>
    </citation>
    <scope>NUCLEOTIDE SEQUENCE [LARGE SCALE GENOMIC DNA]</scope>
    <source>
        <strain evidence="3 4">IBT 11181</strain>
    </source>
</reference>
<dbReference type="OrthoDB" id="5078320at2759"/>
<evidence type="ECO:0000259" key="2">
    <source>
        <dbReference type="Pfam" id="PF23155"/>
    </source>
</evidence>
<keyword evidence="4" id="KW-1185">Reference proteome</keyword>
<feature type="compositionally biased region" description="Low complexity" evidence="1">
    <location>
        <begin position="307"/>
        <end position="326"/>
    </location>
</feature>
<dbReference type="STRING" id="1441469.A0A1Q5QAB0"/>